<sequence length="105" mass="11061">MAQGFQVDPDAILKYAIAGERQHVRIPGIASALGGVDVPWGAFGKLPDSDELHASYRDHAAASAQNVQDLLGVMETVVENLRTTAGNYFAVEDVTSETFGGGTQA</sequence>
<name>A0A939FD91_9ACTN</name>
<protein>
    <recommendedName>
        <fullName evidence="3">Excreted virulence factor EspC, type VII ESX diderm</fullName>
    </recommendedName>
</protein>
<dbReference type="RefSeq" id="WP_206965980.1">
    <property type="nucleotide sequence ID" value="NZ_BAAAJJ010000001.1"/>
</dbReference>
<proteinExistence type="predicted"/>
<gene>
    <name evidence="1" type="ORF">J0695_26380</name>
</gene>
<evidence type="ECO:0008006" key="3">
    <source>
        <dbReference type="Google" id="ProtNLM"/>
    </source>
</evidence>
<reference evidence="1" key="1">
    <citation type="submission" date="2021-03" db="EMBL/GenBank/DDBJ databases">
        <title>Streptomyces poriferae sp. nov., a novel marine sponge-derived Actinobacteria species with anti-MRSA activity.</title>
        <authorList>
            <person name="Sandoval-Powers M."/>
            <person name="Kralova S."/>
            <person name="Nguyen G.-S."/>
            <person name="Fawwal D."/>
            <person name="Degnes K."/>
            <person name="Klinkenberg G."/>
            <person name="Sletta H."/>
            <person name="Wentzel A."/>
            <person name="Liles M.R."/>
        </authorList>
    </citation>
    <scope>NUCLEOTIDE SEQUENCE</scope>
    <source>
        <strain evidence="1">DSM 41794</strain>
    </source>
</reference>
<evidence type="ECO:0000313" key="2">
    <source>
        <dbReference type="Proteomes" id="UP000664167"/>
    </source>
</evidence>
<comment type="caution">
    <text evidence="1">The sequence shown here is derived from an EMBL/GenBank/DDBJ whole genome shotgun (WGS) entry which is preliminary data.</text>
</comment>
<evidence type="ECO:0000313" key="1">
    <source>
        <dbReference type="EMBL" id="MBO0515292.1"/>
    </source>
</evidence>
<dbReference type="AlphaFoldDB" id="A0A939FD91"/>
<accession>A0A939FD91</accession>
<keyword evidence="2" id="KW-1185">Reference proteome</keyword>
<dbReference type="EMBL" id="JAFLRJ010000270">
    <property type="protein sequence ID" value="MBO0515292.1"/>
    <property type="molecule type" value="Genomic_DNA"/>
</dbReference>
<organism evidence="1 2">
    <name type="scientific">Streptomyces beijiangensis</name>
    <dbReference type="NCBI Taxonomy" id="163361"/>
    <lineage>
        <taxon>Bacteria</taxon>
        <taxon>Bacillati</taxon>
        <taxon>Actinomycetota</taxon>
        <taxon>Actinomycetes</taxon>
        <taxon>Kitasatosporales</taxon>
        <taxon>Streptomycetaceae</taxon>
        <taxon>Streptomyces</taxon>
    </lineage>
</organism>
<dbReference type="Proteomes" id="UP000664167">
    <property type="component" value="Unassembled WGS sequence"/>
</dbReference>